<proteinExistence type="predicted"/>
<evidence type="ECO:0000313" key="1">
    <source>
        <dbReference type="EMBL" id="KAK7826573.1"/>
    </source>
</evidence>
<dbReference type="AlphaFoldDB" id="A0AAW0JIR4"/>
<evidence type="ECO:0000313" key="2">
    <source>
        <dbReference type="Proteomes" id="UP000237347"/>
    </source>
</evidence>
<organism evidence="1 2">
    <name type="scientific">Quercus suber</name>
    <name type="common">Cork oak</name>
    <dbReference type="NCBI Taxonomy" id="58331"/>
    <lineage>
        <taxon>Eukaryota</taxon>
        <taxon>Viridiplantae</taxon>
        <taxon>Streptophyta</taxon>
        <taxon>Embryophyta</taxon>
        <taxon>Tracheophyta</taxon>
        <taxon>Spermatophyta</taxon>
        <taxon>Magnoliopsida</taxon>
        <taxon>eudicotyledons</taxon>
        <taxon>Gunneridae</taxon>
        <taxon>Pentapetalae</taxon>
        <taxon>rosids</taxon>
        <taxon>fabids</taxon>
        <taxon>Fagales</taxon>
        <taxon>Fagaceae</taxon>
        <taxon>Quercus</taxon>
    </lineage>
</organism>
<keyword evidence="2" id="KW-1185">Reference proteome</keyword>
<comment type="caution">
    <text evidence="1">The sequence shown here is derived from an EMBL/GenBank/DDBJ whole genome shotgun (WGS) entry which is preliminary data.</text>
</comment>
<dbReference type="Proteomes" id="UP000237347">
    <property type="component" value="Unassembled WGS sequence"/>
</dbReference>
<dbReference type="EMBL" id="PKMF04000543">
    <property type="protein sequence ID" value="KAK7826573.1"/>
    <property type="molecule type" value="Genomic_DNA"/>
</dbReference>
<protein>
    <submittedName>
        <fullName evidence="1">Uncharacterized protein</fullName>
    </submittedName>
</protein>
<reference evidence="1 2" key="1">
    <citation type="journal article" date="2018" name="Sci. Data">
        <title>The draft genome sequence of cork oak.</title>
        <authorList>
            <person name="Ramos A.M."/>
            <person name="Usie A."/>
            <person name="Barbosa P."/>
            <person name="Barros P.M."/>
            <person name="Capote T."/>
            <person name="Chaves I."/>
            <person name="Simoes F."/>
            <person name="Abreu I."/>
            <person name="Carrasquinho I."/>
            <person name="Faro C."/>
            <person name="Guimaraes J.B."/>
            <person name="Mendonca D."/>
            <person name="Nobrega F."/>
            <person name="Rodrigues L."/>
            <person name="Saibo N.J.M."/>
            <person name="Varela M.C."/>
            <person name="Egas C."/>
            <person name="Matos J."/>
            <person name="Miguel C.M."/>
            <person name="Oliveira M.M."/>
            <person name="Ricardo C.P."/>
            <person name="Goncalves S."/>
        </authorList>
    </citation>
    <scope>NUCLEOTIDE SEQUENCE [LARGE SCALE GENOMIC DNA]</scope>
    <source>
        <strain evidence="2">cv. HL8</strain>
    </source>
</reference>
<accession>A0AAW0JIR4</accession>
<name>A0AAW0JIR4_QUESU</name>
<sequence length="44" mass="5021">MESNSPSSAFLGVRFVLFGFDPVNENKVFLFLSENGNFLLFIYL</sequence>
<gene>
    <name evidence="1" type="ORF">CFP56_032085</name>
</gene>